<reference evidence="5 6" key="1">
    <citation type="journal article" date="2008" name="Nature">
        <title>Genome analysis of the platypus reveals unique signatures of evolution.</title>
        <authorList>
            <person name="Warren W.C."/>
            <person name="Hillier L.W."/>
            <person name="Marshall Graves J.A."/>
            <person name="Birney E."/>
            <person name="Ponting C.P."/>
            <person name="Grutzner F."/>
            <person name="Belov K."/>
            <person name="Miller W."/>
            <person name="Clarke L."/>
            <person name="Chinwalla A.T."/>
            <person name="Yang S.P."/>
            <person name="Heger A."/>
            <person name="Locke D.P."/>
            <person name="Miethke P."/>
            <person name="Waters P.D."/>
            <person name="Veyrunes F."/>
            <person name="Fulton L."/>
            <person name="Fulton B."/>
            <person name="Graves T."/>
            <person name="Wallis J."/>
            <person name="Puente X.S."/>
            <person name="Lopez-Otin C."/>
            <person name="Ordonez G.R."/>
            <person name="Eichler E.E."/>
            <person name="Chen L."/>
            <person name="Cheng Z."/>
            <person name="Deakin J.E."/>
            <person name="Alsop A."/>
            <person name="Thompson K."/>
            <person name="Kirby P."/>
            <person name="Papenfuss A.T."/>
            <person name="Wakefield M.J."/>
            <person name="Olender T."/>
            <person name="Lancet D."/>
            <person name="Huttley G.A."/>
            <person name="Smit A.F."/>
            <person name="Pask A."/>
            <person name="Temple-Smith P."/>
            <person name="Batzer M.A."/>
            <person name="Walker J.A."/>
            <person name="Konkel M.K."/>
            <person name="Harris R.S."/>
            <person name="Whittington C.M."/>
            <person name="Wong E.S."/>
            <person name="Gemmell N.J."/>
            <person name="Buschiazzo E."/>
            <person name="Vargas Jentzsch I.M."/>
            <person name="Merkel A."/>
            <person name="Schmitz J."/>
            <person name="Zemann A."/>
            <person name="Churakov G."/>
            <person name="Kriegs J.O."/>
            <person name="Brosius J."/>
            <person name="Murchison E.P."/>
            <person name="Sachidanandam R."/>
            <person name="Smith C."/>
            <person name="Hannon G.J."/>
            <person name="Tsend-Ayush E."/>
            <person name="McMillan D."/>
            <person name="Attenborough R."/>
            <person name="Rens W."/>
            <person name="Ferguson-Smith M."/>
            <person name="Lefevre C.M."/>
            <person name="Sharp J.A."/>
            <person name="Nicholas K.R."/>
            <person name="Ray D.A."/>
            <person name="Kube M."/>
            <person name="Reinhardt R."/>
            <person name="Pringle T.H."/>
            <person name="Taylor J."/>
            <person name="Jones R.C."/>
            <person name="Nixon B."/>
            <person name="Dacheux J.L."/>
            <person name="Niwa H."/>
            <person name="Sekita Y."/>
            <person name="Huang X."/>
            <person name="Stark A."/>
            <person name="Kheradpour P."/>
            <person name="Kellis M."/>
            <person name="Flicek P."/>
            <person name="Chen Y."/>
            <person name="Webber C."/>
            <person name="Hardison R."/>
            <person name="Nelson J."/>
            <person name="Hallsworth-Pepin K."/>
            <person name="Delehaunty K."/>
            <person name="Markovic C."/>
            <person name="Minx P."/>
            <person name="Feng Y."/>
            <person name="Kremitzki C."/>
            <person name="Mitreva M."/>
            <person name="Glasscock J."/>
            <person name="Wylie T."/>
            <person name="Wohldmann P."/>
            <person name="Thiru P."/>
            <person name="Nhan M.N."/>
            <person name="Pohl C.S."/>
            <person name="Smith S.M."/>
            <person name="Hou S."/>
            <person name="Nefedov M."/>
            <person name="de Jong P.J."/>
            <person name="Renfree M.B."/>
            <person name="Mardis E.R."/>
            <person name="Wilson R.K."/>
        </authorList>
    </citation>
    <scope>NUCLEOTIDE SEQUENCE [LARGE SCALE GENOMIC DNA]</scope>
    <source>
        <strain evidence="5 6">Glennie</strain>
    </source>
</reference>
<evidence type="ECO:0000256" key="2">
    <source>
        <dbReference type="RuleBase" id="RU003894"/>
    </source>
</evidence>
<accession>F7BWA7</accession>
<comment type="similarity">
    <text evidence="2">Belongs to the histone H1/H5 family.</text>
</comment>
<dbReference type="GO" id="GO:0030261">
    <property type="term" value="P:chromosome condensation"/>
    <property type="evidence" value="ECO:0000318"/>
    <property type="project" value="GO_Central"/>
</dbReference>
<dbReference type="HOGENOM" id="CLU_1274859_0_0_1"/>
<protein>
    <recommendedName>
        <fullName evidence="4">H15 domain-containing protein</fullName>
    </recommendedName>
</protein>
<dbReference type="PRINTS" id="PR00624">
    <property type="entry name" value="HISTONEH5"/>
</dbReference>
<feature type="domain" description="H15" evidence="4">
    <location>
        <begin position="31"/>
        <end position="105"/>
    </location>
</feature>
<comment type="subcellular location">
    <subcellularLocation>
        <location evidence="2">Nucleus</location>
    </subcellularLocation>
</comment>
<dbReference type="GO" id="GO:0000786">
    <property type="term" value="C:nucleosome"/>
    <property type="evidence" value="ECO:0007669"/>
    <property type="project" value="InterPro"/>
</dbReference>
<dbReference type="GO" id="GO:0006334">
    <property type="term" value="P:nucleosome assembly"/>
    <property type="evidence" value="ECO:0007669"/>
    <property type="project" value="InterPro"/>
</dbReference>
<feature type="compositionally biased region" description="Basic residues" evidence="3">
    <location>
        <begin position="179"/>
        <end position="196"/>
    </location>
</feature>
<dbReference type="GO" id="GO:0030527">
    <property type="term" value="F:structural constituent of chromatin"/>
    <property type="evidence" value="ECO:0007669"/>
    <property type="project" value="InterPro"/>
</dbReference>
<evidence type="ECO:0000313" key="6">
    <source>
        <dbReference type="Proteomes" id="UP000002279"/>
    </source>
</evidence>
<feature type="region of interest" description="Disordered" evidence="3">
    <location>
        <begin position="103"/>
        <end position="219"/>
    </location>
</feature>
<dbReference type="SUPFAM" id="SSF46785">
    <property type="entry name" value="Winged helix' DNA-binding domain"/>
    <property type="match status" value="1"/>
</dbReference>
<dbReference type="Bgee" id="ENSOANG00000014991">
    <property type="expression patterns" value="Expressed in testis and 2 other cell types or tissues"/>
</dbReference>
<dbReference type="InterPro" id="IPR036390">
    <property type="entry name" value="WH_DNA-bd_sf"/>
</dbReference>
<dbReference type="SMART" id="SM00526">
    <property type="entry name" value="H15"/>
    <property type="match status" value="1"/>
</dbReference>
<dbReference type="Gene3D" id="1.10.10.10">
    <property type="entry name" value="Winged helix-like DNA-binding domain superfamily/Winged helix DNA-binding domain"/>
    <property type="match status" value="1"/>
</dbReference>
<keyword evidence="6" id="KW-1185">Reference proteome</keyword>
<keyword evidence="1 2" id="KW-0238">DNA-binding</keyword>
<dbReference type="Proteomes" id="UP000002279">
    <property type="component" value="Chromosome 10"/>
</dbReference>
<dbReference type="AlphaFoldDB" id="F7BWA7"/>
<organism evidence="5 6">
    <name type="scientific">Ornithorhynchus anatinus</name>
    <name type="common">Duckbill platypus</name>
    <dbReference type="NCBI Taxonomy" id="9258"/>
    <lineage>
        <taxon>Eukaryota</taxon>
        <taxon>Metazoa</taxon>
        <taxon>Chordata</taxon>
        <taxon>Craniata</taxon>
        <taxon>Vertebrata</taxon>
        <taxon>Euteleostomi</taxon>
        <taxon>Mammalia</taxon>
        <taxon>Monotremata</taxon>
        <taxon>Ornithorhynchidae</taxon>
        <taxon>Ornithorhynchus</taxon>
    </lineage>
</organism>
<dbReference type="Pfam" id="PF00538">
    <property type="entry name" value="Linker_histone"/>
    <property type="match status" value="1"/>
</dbReference>
<name>F7BWA7_ORNAN</name>
<evidence type="ECO:0000256" key="3">
    <source>
        <dbReference type="SAM" id="MobiDB-lite"/>
    </source>
</evidence>
<feature type="compositionally biased region" description="Basic residues" evidence="3">
    <location>
        <begin position="126"/>
        <end position="145"/>
    </location>
</feature>
<dbReference type="PROSITE" id="PS51504">
    <property type="entry name" value="H15"/>
    <property type="match status" value="1"/>
</dbReference>
<keyword evidence="2" id="KW-0158">Chromosome</keyword>
<evidence type="ECO:0000259" key="4">
    <source>
        <dbReference type="PROSITE" id="PS51504"/>
    </source>
</evidence>
<evidence type="ECO:0000256" key="1">
    <source>
        <dbReference type="ARBA" id="ARBA00023125"/>
    </source>
</evidence>
<dbReference type="eggNOG" id="KOG4012">
    <property type="taxonomic scope" value="Eukaryota"/>
</dbReference>
<dbReference type="OMA" id="ARRWYGC"/>
<dbReference type="GO" id="GO:0005634">
    <property type="term" value="C:nucleus"/>
    <property type="evidence" value="ECO:0000318"/>
    <property type="project" value="GO_Central"/>
</dbReference>
<dbReference type="InterPro" id="IPR005818">
    <property type="entry name" value="Histone_H1/H5_H15"/>
</dbReference>
<dbReference type="GO" id="GO:0003690">
    <property type="term" value="F:double-stranded DNA binding"/>
    <property type="evidence" value="ECO:0000318"/>
    <property type="project" value="GO_Central"/>
</dbReference>
<reference evidence="5" key="3">
    <citation type="submission" date="2025-09" db="UniProtKB">
        <authorList>
            <consortium name="Ensembl"/>
        </authorList>
    </citation>
    <scope>IDENTIFICATION</scope>
    <source>
        <strain evidence="5">Glennie</strain>
    </source>
</reference>
<dbReference type="Ensembl" id="ENSOANT00000023596.2">
    <property type="protein sequence ID" value="ENSOANP00000023592.2"/>
    <property type="gene ID" value="ENSOANG00000014991.3"/>
</dbReference>
<dbReference type="GeneTree" id="ENSGT00950000183089"/>
<dbReference type="STRING" id="9258.ENSOANP00000023592"/>
<sequence length="233" mass="25932">REALPFGRSARFRKRPNQSFRAGAAKNKGKRRISLPDRIFRTVAAAASSPRGLSLFAVKKALRKNGYDVRRNSRRINSELKRLVSEGILVRITGVGAAGSFRARGRYGSKTSGRARRRPRTSPSKKPAKQRRKLHPTKSPKKAKTLPRNLARARGQTAKGSRVASRRVARNPKTSTPKRAPRKPKSQTGRSGRRRPAVLAPSCPTPTPDRSKSAKPKKLSFIHLINQSYFNQS</sequence>
<dbReference type="InterPro" id="IPR036388">
    <property type="entry name" value="WH-like_DNA-bd_sf"/>
</dbReference>
<dbReference type="InterPro" id="IPR005819">
    <property type="entry name" value="H1/H5"/>
</dbReference>
<feature type="compositionally biased region" description="Basic residues" evidence="3">
    <location>
        <begin position="103"/>
        <end position="120"/>
    </location>
</feature>
<dbReference type="GO" id="GO:0045910">
    <property type="term" value="P:negative regulation of DNA recombination"/>
    <property type="evidence" value="ECO:0000318"/>
    <property type="project" value="GO_Central"/>
</dbReference>
<proteinExistence type="inferred from homology"/>
<dbReference type="InParanoid" id="F7BWA7"/>
<reference evidence="5" key="2">
    <citation type="submission" date="2025-08" db="UniProtKB">
        <authorList>
            <consortium name="Ensembl"/>
        </authorList>
    </citation>
    <scope>IDENTIFICATION</scope>
    <source>
        <strain evidence="5">Glennie</strain>
    </source>
</reference>
<evidence type="ECO:0000313" key="5">
    <source>
        <dbReference type="Ensembl" id="ENSOANP00000023592.2"/>
    </source>
</evidence>
<keyword evidence="2" id="KW-0539">Nucleus</keyword>
<dbReference type="GO" id="GO:0031492">
    <property type="term" value="F:nucleosomal DNA binding"/>
    <property type="evidence" value="ECO:0000318"/>
    <property type="project" value="GO_Central"/>
</dbReference>